<dbReference type="SMART" id="SM00086">
    <property type="entry name" value="PAC"/>
    <property type="match status" value="2"/>
</dbReference>
<dbReference type="InterPro" id="IPR000014">
    <property type="entry name" value="PAS"/>
</dbReference>
<feature type="domain" description="Response regulatory" evidence="7">
    <location>
        <begin position="508"/>
        <end position="629"/>
    </location>
</feature>
<dbReference type="SUPFAM" id="SSF47384">
    <property type="entry name" value="Homodimeric domain of signal transducing histidine kinase"/>
    <property type="match status" value="1"/>
</dbReference>
<feature type="domain" description="PAS" evidence="8">
    <location>
        <begin position="17"/>
        <end position="61"/>
    </location>
</feature>
<comment type="caution">
    <text evidence="10">The sequence shown here is derived from an EMBL/GenBank/DDBJ whole genome shotgun (WGS) entry which is preliminary data.</text>
</comment>
<dbReference type="CDD" id="cd17546">
    <property type="entry name" value="REC_hyHK_CKI1_RcsC-like"/>
    <property type="match status" value="1"/>
</dbReference>
<dbReference type="Gene3D" id="1.10.287.130">
    <property type="match status" value="1"/>
</dbReference>
<dbReference type="Pfam" id="PF02518">
    <property type="entry name" value="HATPase_c"/>
    <property type="match status" value="1"/>
</dbReference>
<keyword evidence="4" id="KW-0902">Two-component regulatory system</keyword>
<dbReference type="Gene3D" id="3.40.50.2300">
    <property type="match status" value="1"/>
</dbReference>
<evidence type="ECO:0000256" key="2">
    <source>
        <dbReference type="ARBA" id="ARBA00012438"/>
    </source>
</evidence>
<evidence type="ECO:0000259" key="8">
    <source>
        <dbReference type="PROSITE" id="PS50112"/>
    </source>
</evidence>
<dbReference type="Gene3D" id="3.30.450.20">
    <property type="entry name" value="PAS domain"/>
    <property type="match status" value="2"/>
</dbReference>
<feature type="modified residue" description="4-aspartylphosphate" evidence="5">
    <location>
        <position position="561"/>
    </location>
</feature>
<dbReference type="SUPFAM" id="SSF55785">
    <property type="entry name" value="PYP-like sensor domain (PAS domain)"/>
    <property type="match status" value="2"/>
</dbReference>
<dbReference type="SUPFAM" id="SSF52172">
    <property type="entry name" value="CheY-like"/>
    <property type="match status" value="1"/>
</dbReference>
<protein>
    <recommendedName>
        <fullName evidence="2">histidine kinase</fullName>
        <ecNumber evidence="2">2.7.13.3</ecNumber>
    </recommendedName>
</protein>
<dbReference type="InterPro" id="IPR001610">
    <property type="entry name" value="PAC"/>
</dbReference>
<evidence type="ECO:0000313" key="10">
    <source>
        <dbReference type="EMBL" id="MDC2889208.1"/>
    </source>
</evidence>
<dbReference type="Pfam" id="PF00072">
    <property type="entry name" value="Response_reg"/>
    <property type="match status" value="1"/>
</dbReference>
<gene>
    <name evidence="10" type="ORF">PN838_11060</name>
</gene>
<feature type="domain" description="PAC" evidence="9">
    <location>
        <begin position="65"/>
        <end position="118"/>
    </location>
</feature>
<organism evidence="10 11">
    <name type="scientific">Psychrosphaera algicola</name>
    <dbReference type="NCBI Taxonomy" id="3023714"/>
    <lineage>
        <taxon>Bacteria</taxon>
        <taxon>Pseudomonadati</taxon>
        <taxon>Pseudomonadota</taxon>
        <taxon>Gammaproteobacteria</taxon>
        <taxon>Alteromonadales</taxon>
        <taxon>Pseudoalteromonadaceae</taxon>
        <taxon>Psychrosphaera</taxon>
    </lineage>
</organism>
<dbReference type="InterPro" id="IPR004358">
    <property type="entry name" value="Sig_transdc_His_kin-like_C"/>
</dbReference>
<keyword evidence="10" id="KW-0067">ATP-binding</keyword>
<dbReference type="InterPro" id="IPR013655">
    <property type="entry name" value="PAS_fold_3"/>
</dbReference>
<evidence type="ECO:0000313" key="11">
    <source>
        <dbReference type="Proteomes" id="UP001528411"/>
    </source>
</evidence>
<dbReference type="PROSITE" id="PS50109">
    <property type="entry name" value="HIS_KIN"/>
    <property type="match status" value="1"/>
</dbReference>
<keyword evidence="10" id="KW-0547">Nucleotide-binding</keyword>
<keyword evidence="3 5" id="KW-0597">Phosphoprotein</keyword>
<dbReference type="Pfam" id="PF08447">
    <property type="entry name" value="PAS_3"/>
    <property type="match status" value="1"/>
</dbReference>
<evidence type="ECO:0000259" key="6">
    <source>
        <dbReference type="PROSITE" id="PS50109"/>
    </source>
</evidence>
<dbReference type="PRINTS" id="PR00344">
    <property type="entry name" value="BCTRLSENSOR"/>
</dbReference>
<dbReference type="Proteomes" id="UP001528411">
    <property type="component" value="Unassembled WGS sequence"/>
</dbReference>
<dbReference type="PROSITE" id="PS50113">
    <property type="entry name" value="PAC"/>
    <property type="match status" value="2"/>
</dbReference>
<evidence type="ECO:0000256" key="5">
    <source>
        <dbReference type="PROSITE-ProRule" id="PRU00169"/>
    </source>
</evidence>
<keyword evidence="11" id="KW-1185">Reference proteome</keyword>
<dbReference type="Pfam" id="PF00512">
    <property type="entry name" value="HisKA"/>
    <property type="match status" value="1"/>
</dbReference>
<feature type="domain" description="PAS" evidence="8">
    <location>
        <begin position="119"/>
        <end position="160"/>
    </location>
</feature>
<dbReference type="PANTHER" id="PTHR45339:SF1">
    <property type="entry name" value="HYBRID SIGNAL TRANSDUCTION HISTIDINE KINASE J"/>
    <property type="match status" value="1"/>
</dbReference>
<dbReference type="InterPro" id="IPR036097">
    <property type="entry name" value="HisK_dim/P_sf"/>
</dbReference>
<dbReference type="NCBIfam" id="TIGR00229">
    <property type="entry name" value="sensory_box"/>
    <property type="match status" value="2"/>
</dbReference>
<dbReference type="PANTHER" id="PTHR45339">
    <property type="entry name" value="HYBRID SIGNAL TRANSDUCTION HISTIDINE KINASE J"/>
    <property type="match status" value="1"/>
</dbReference>
<dbReference type="SMART" id="SM00387">
    <property type="entry name" value="HATPase_c"/>
    <property type="match status" value="1"/>
</dbReference>
<dbReference type="EC" id="2.7.13.3" evidence="2"/>
<evidence type="ECO:0000256" key="1">
    <source>
        <dbReference type="ARBA" id="ARBA00000085"/>
    </source>
</evidence>
<dbReference type="InterPro" id="IPR000700">
    <property type="entry name" value="PAS-assoc_C"/>
</dbReference>
<reference evidence="10 11" key="1">
    <citation type="submission" date="2023-01" db="EMBL/GenBank/DDBJ databases">
        <title>Psychrosphaera sp. nov., isolated from marine algae.</title>
        <authorList>
            <person name="Bayburt H."/>
            <person name="Choi B.J."/>
            <person name="Kim J.M."/>
            <person name="Choi D.G."/>
            <person name="Jeon C.O."/>
        </authorList>
    </citation>
    <scope>NUCLEOTIDE SEQUENCE [LARGE SCALE GENOMIC DNA]</scope>
    <source>
        <strain evidence="10 11">G1-22</strain>
    </source>
</reference>
<dbReference type="Gene3D" id="3.30.565.10">
    <property type="entry name" value="Histidine kinase-like ATPase, C-terminal domain"/>
    <property type="match status" value="1"/>
</dbReference>
<dbReference type="InterPro" id="IPR001789">
    <property type="entry name" value="Sig_transdc_resp-reg_receiver"/>
</dbReference>
<name>A0ABT5FCF6_9GAMM</name>
<dbReference type="Pfam" id="PF13426">
    <property type="entry name" value="PAS_9"/>
    <property type="match status" value="1"/>
</dbReference>
<dbReference type="InterPro" id="IPR036890">
    <property type="entry name" value="HATPase_C_sf"/>
</dbReference>
<dbReference type="InterPro" id="IPR003594">
    <property type="entry name" value="HATPase_dom"/>
</dbReference>
<evidence type="ECO:0000259" key="7">
    <source>
        <dbReference type="PROSITE" id="PS50110"/>
    </source>
</evidence>
<dbReference type="SMART" id="SM00448">
    <property type="entry name" value="REC"/>
    <property type="match status" value="1"/>
</dbReference>
<proteinExistence type="predicted"/>
<feature type="domain" description="Histidine kinase" evidence="6">
    <location>
        <begin position="267"/>
        <end position="489"/>
    </location>
</feature>
<dbReference type="CDD" id="cd16922">
    <property type="entry name" value="HATPase_EvgS-ArcB-TorS-like"/>
    <property type="match status" value="1"/>
</dbReference>
<feature type="domain" description="PAC" evidence="9">
    <location>
        <begin position="199"/>
        <end position="249"/>
    </location>
</feature>
<dbReference type="InterPro" id="IPR035965">
    <property type="entry name" value="PAS-like_dom_sf"/>
</dbReference>
<dbReference type="SMART" id="SM00388">
    <property type="entry name" value="HisKA"/>
    <property type="match status" value="1"/>
</dbReference>
<sequence>MGLGRYQRNLFTSDIWSEMLGYKKQDLVKLYSDQYERWAELIHPEDIEETFSQLKSHIAGRTDKFESEYRIKTKSGEWKWMLAIGKAFERNEKGIATRVLGIQLDINTSKSLQYELTKQQEQLKALFTALPVGVVMISPSGEIVEANAISEDILGITADENKATELASKSWKIVDSNNQIMHVEDYPASIALATGKIVKNVEMGVHRPQGDLVWISTSAAPLGNNACDGVAVAFEDITSSKSAQNDIIRAKEIAEEATQAKSNFLANMSHEIRTPMNAIIGMSHLALQTDLTRKQRNYIAKAHRSAESLLGIINDILDFSKIEAHKLDIEWIEFRLEDVMENLANLVGLKAEEKSLEFHFDVEPAVPNALIGDPLRLCQILVNLGNNAVKFTPEGGEIVIRINVDAVTEREVKLHFCVEDSGIGMSLEQQANLFKSFNQADSSTTRQYGGSGLGLTISKKLTEMMDGEIWAVSEIEKGSMFHFTAVLGVQMNAKENGKLSEAQLGPLKILVVDDNRTSQEVFKKMLGNLGFRVNIANSGPEAIEHLIKTDSTDPYELVIMDWKMPDMDGFETIDIIQNSGKIKYSPTFIMVTAHGIDEATYTGRKLDISAYLTKPVTASSMLDSIFVAMGKKSCLTDNHKSAS</sequence>
<dbReference type="EMBL" id="JAQOMS010000002">
    <property type="protein sequence ID" value="MDC2889208.1"/>
    <property type="molecule type" value="Genomic_DNA"/>
</dbReference>
<dbReference type="PROSITE" id="PS50112">
    <property type="entry name" value="PAS"/>
    <property type="match status" value="2"/>
</dbReference>
<accession>A0ABT5FCF6</accession>
<evidence type="ECO:0000259" key="9">
    <source>
        <dbReference type="PROSITE" id="PS50113"/>
    </source>
</evidence>
<dbReference type="SUPFAM" id="SSF55874">
    <property type="entry name" value="ATPase domain of HSP90 chaperone/DNA topoisomerase II/histidine kinase"/>
    <property type="match status" value="1"/>
</dbReference>
<dbReference type="CDD" id="cd00082">
    <property type="entry name" value="HisKA"/>
    <property type="match status" value="1"/>
</dbReference>
<dbReference type="RefSeq" id="WP_272180692.1">
    <property type="nucleotide sequence ID" value="NZ_JAQOMS010000002.1"/>
</dbReference>
<dbReference type="InterPro" id="IPR005467">
    <property type="entry name" value="His_kinase_dom"/>
</dbReference>
<evidence type="ECO:0000256" key="4">
    <source>
        <dbReference type="ARBA" id="ARBA00023012"/>
    </source>
</evidence>
<dbReference type="PROSITE" id="PS50110">
    <property type="entry name" value="RESPONSE_REGULATORY"/>
    <property type="match status" value="1"/>
</dbReference>
<dbReference type="InterPro" id="IPR011006">
    <property type="entry name" value="CheY-like_superfamily"/>
</dbReference>
<dbReference type="CDD" id="cd00130">
    <property type="entry name" value="PAS"/>
    <property type="match status" value="2"/>
</dbReference>
<evidence type="ECO:0000256" key="3">
    <source>
        <dbReference type="ARBA" id="ARBA00022553"/>
    </source>
</evidence>
<comment type="catalytic activity">
    <reaction evidence="1">
        <text>ATP + protein L-histidine = ADP + protein N-phospho-L-histidine.</text>
        <dbReference type="EC" id="2.7.13.3"/>
    </reaction>
</comment>
<dbReference type="InterPro" id="IPR003661">
    <property type="entry name" value="HisK_dim/P_dom"/>
</dbReference>
<dbReference type="GO" id="GO:0005524">
    <property type="term" value="F:ATP binding"/>
    <property type="evidence" value="ECO:0007669"/>
    <property type="project" value="UniProtKB-KW"/>
</dbReference>